<evidence type="ECO:0000313" key="2">
    <source>
        <dbReference type="EMBL" id="EYC23280.1"/>
    </source>
</evidence>
<keyword evidence="3" id="KW-1185">Reference proteome</keyword>
<dbReference type="InterPro" id="IPR005069">
    <property type="entry name" value="Nucl-diP-sugar_transferase"/>
</dbReference>
<proteinExistence type="predicted"/>
<reference evidence="3" key="1">
    <citation type="journal article" date="2015" name="Nat. Genet.">
        <title>The genome and transcriptome of the zoonotic hookworm Ancylostoma ceylanicum identify infection-specific gene families.</title>
        <authorList>
            <person name="Schwarz E.M."/>
            <person name="Hu Y."/>
            <person name="Antoshechkin I."/>
            <person name="Miller M.M."/>
            <person name="Sternberg P.W."/>
            <person name="Aroian R.V."/>
        </authorList>
    </citation>
    <scope>NUCLEOTIDE SEQUENCE</scope>
    <source>
        <strain evidence="3">HY135</strain>
    </source>
</reference>
<comment type="caution">
    <text evidence="2">The sequence shown here is derived from an EMBL/GenBank/DDBJ whole genome shotgun (WGS) entry which is preliminary data.</text>
</comment>
<accession>A0A016V747</accession>
<dbReference type="Pfam" id="PF03407">
    <property type="entry name" value="Nucleotid_trans"/>
    <property type="match status" value="1"/>
</dbReference>
<dbReference type="EMBL" id="JARK01001351">
    <property type="protein sequence ID" value="EYC23280.1"/>
    <property type="molecule type" value="Genomic_DNA"/>
</dbReference>
<gene>
    <name evidence="2" type="primary">Acey_s0015.g2570</name>
    <name evidence="2" type="ORF">Y032_0015g2570</name>
</gene>
<organism evidence="2 3">
    <name type="scientific">Ancylostoma ceylanicum</name>
    <dbReference type="NCBI Taxonomy" id="53326"/>
    <lineage>
        <taxon>Eukaryota</taxon>
        <taxon>Metazoa</taxon>
        <taxon>Ecdysozoa</taxon>
        <taxon>Nematoda</taxon>
        <taxon>Chromadorea</taxon>
        <taxon>Rhabditida</taxon>
        <taxon>Rhabditina</taxon>
        <taxon>Rhabditomorpha</taxon>
        <taxon>Strongyloidea</taxon>
        <taxon>Ancylostomatidae</taxon>
        <taxon>Ancylostomatinae</taxon>
        <taxon>Ancylostoma</taxon>
    </lineage>
</organism>
<feature type="domain" description="Nucleotide-diphospho-sugar transferase" evidence="1">
    <location>
        <begin position="42"/>
        <end position="189"/>
    </location>
</feature>
<dbReference type="OrthoDB" id="1712432at2759"/>
<evidence type="ECO:0000259" key="1">
    <source>
        <dbReference type="Pfam" id="PF03407"/>
    </source>
</evidence>
<name>A0A016V747_9BILA</name>
<protein>
    <recommendedName>
        <fullName evidence="1">Nucleotide-diphospho-sugar transferase domain-containing protein</fullName>
    </recommendedName>
</protein>
<evidence type="ECO:0000313" key="3">
    <source>
        <dbReference type="Proteomes" id="UP000024635"/>
    </source>
</evidence>
<sequence length="227" mass="26439">MASFHCSLYITLNAFIVPPFTYDRKEFCHKIKFLHICENIMQKLLLCFTKNSVEVIALEPDSVWFKDPYPMFRRMSSRPEVDLASPMNAVTARIGEWRAYSPMLLKPSEASVALLRKLLEKLRKHGDSDLIVYNYLCMARYSGVVCENFLYEDVSDGKWFGLEGSEKSVLRPYILNNNYLNGKKKKEHRQKKFGLWFLSEQGQCNHQAVKRKLDSFSRAAEDEHAHV</sequence>
<dbReference type="AlphaFoldDB" id="A0A016V747"/>
<dbReference type="Proteomes" id="UP000024635">
    <property type="component" value="Unassembled WGS sequence"/>
</dbReference>